<dbReference type="EMBL" id="JBAMMX010000016">
    <property type="protein sequence ID" value="KAK6925265.1"/>
    <property type="molecule type" value="Genomic_DNA"/>
</dbReference>
<evidence type="ECO:0000313" key="1">
    <source>
        <dbReference type="EMBL" id="KAK6925265.1"/>
    </source>
</evidence>
<dbReference type="AlphaFoldDB" id="A0AAN8V0M1"/>
<protein>
    <submittedName>
        <fullName evidence="1">Uncharacterized protein</fullName>
    </submittedName>
</protein>
<evidence type="ECO:0000313" key="2">
    <source>
        <dbReference type="Proteomes" id="UP001370490"/>
    </source>
</evidence>
<organism evidence="1 2">
    <name type="scientific">Dillenia turbinata</name>
    <dbReference type="NCBI Taxonomy" id="194707"/>
    <lineage>
        <taxon>Eukaryota</taxon>
        <taxon>Viridiplantae</taxon>
        <taxon>Streptophyta</taxon>
        <taxon>Embryophyta</taxon>
        <taxon>Tracheophyta</taxon>
        <taxon>Spermatophyta</taxon>
        <taxon>Magnoliopsida</taxon>
        <taxon>eudicotyledons</taxon>
        <taxon>Gunneridae</taxon>
        <taxon>Pentapetalae</taxon>
        <taxon>Dilleniales</taxon>
        <taxon>Dilleniaceae</taxon>
        <taxon>Dillenia</taxon>
    </lineage>
</organism>
<comment type="caution">
    <text evidence="1">The sequence shown here is derived from an EMBL/GenBank/DDBJ whole genome shotgun (WGS) entry which is preliminary data.</text>
</comment>
<proteinExistence type="predicted"/>
<keyword evidence="2" id="KW-1185">Reference proteome</keyword>
<accession>A0AAN8V0M1</accession>
<sequence>MSSTTTPSVLLSQAAVLLSPPSDSSDQDALVQDFDMPLDSNISELPLYSGGVVKSFCNMKQKLSTGKKHKQLDERTSSSSG</sequence>
<reference evidence="1 2" key="1">
    <citation type="submission" date="2023-12" db="EMBL/GenBank/DDBJ databases">
        <title>A high-quality genome assembly for Dillenia turbinata (Dilleniales).</title>
        <authorList>
            <person name="Chanderbali A."/>
        </authorList>
    </citation>
    <scope>NUCLEOTIDE SEQUENCE [LARGE SCALE GENOMIC DNA]</scope>
    <source>
        <strain evidence="1">LSX21</strain>
        <tissue evidence="1">Leaf</tissue>
    </source>
</reference>
<name>A0AAN8V0M1_9MAGN</name>
<gene>
    <name evidence="1" type="ORF">RJ641_009591</name>
</gene>
<dbReference type="Proteomes" id="UP001370490">
    <property type="component" value="Unassembled WGS sequence"/>
</dbReference>